<reference evidence="2" key="1">
    <citation type="submission" date="2018-07" db="EMBL/GenBank/DDBJ databases">
        <authorList>
            <person name="Kim H."/>
        </authorList>
    </citation>
    <scope>NUCLEOTIDE SEQUENCE [LARGE SCALE GENOMIC DNA]</scope>
    <source>
        <strain evidence="2">F02</strain>
    </source>
</reference>
<protein>
    <recommendedName>
        <fullName evidence="3">Chemotaxis protein</fullName>
    </recommendedName>
</protein>
<accession>A0A345D907</accession>
<sequence length="574" mass="66028">MKLILKEYLASLKERNELDAILPGLLSALGLTVYSTPRRGTRQYGVDVAAYGSLDGGEEKVYLFSIKAGDLTRSSWDGDPAQSLRPSINEIIDTYIPSHLPQEHQNKPKIICLCFGGDIQEQLRITVTQFETANTKNGISFEEWNGDKLSTLIISSFLREELLPKERRSLLRKALAFVDEPEISYKFFLNLVLQVARAKDSGELDSITALRQLNICLWILHSWSRQANNLEASYLASELTLLQTWNIAKPFLQKTTKEAKVVWTVWASLLHLYNLVSFDFIAGKVLPYVDKSHALSVAIRASNKVDVNLKMFDLLGRLALLGVFCFYSIQSSNADDEESLKLLREEYFRINSAIKHLIVNNRSLMLPYKDDQAIDISIAVWFLSLDSNNDEFIKDWLMELINLAEFNFNTHGHYPCNIQEYYELIDYPELSTDEYRAEITQGSILYPTISLLSAILNFDELFRTVALFKETSLEHCNFQLWFPDDDSEKYLYTNESSHGLTLSDIKVTATHQEYLNQVFDECKATTFFDDLSVVKLNLWPLLFVASRHYRFPLPCQFFKMLYEFRKASIQNLDN</sequence>
<dbReference type="RefSeq" id="WP_114562102.1">
    <property type="nucleotide sequence ID" value="NZ_CP031124.1"/>
</dbReference>
<proteinExistence type="predicted"/>
<dbReference type="KEGG" id="hyf:DTO96_100555"/>
<organism evidence="1 2">
    <name type="scientific">Ephemeroptericola cinctiostellae</name>
    <dbReference type="NCBI Taxonomy" id="2268024"/>
    <lineage>
        <taxon>Bacteria</taxon>
        <taxon>Pseudomonadati</taxon>
        <taxon>Pseudomonadota</taxon>
        <taxon>Betaproteobacteria</taxon>
        <taxon>Burkholderiales</taxon>
        <taxon>Burkholderiaceae</taxon>
        <taxon>Ephemeroptericola</taxon>
    </lineage>
</organism>
<dbReference type="OrthoDB" id="5540856at2"/>
<gene>
    <name evidence="1" type="ORF">DTO96_100555</name>
</gene>
<keyword evidence="2" id="KW-1185">Reference proteome</keyword>
<dbReference type="AlphaFoldDB" id="A0A345D907"/>
<name>A0A345D907_9BURK</name>
<dbReference type="Proteomes" id="UP000252182">
    <property type="component" value="Chromosome"/>
</dbReference>
<evidence type="ECO:0000313" key="2">
    <source>
        <dbReference type="Proteomes" id="UP000252182"/>
    </source>
</evidence>
<evidence type="ECO:0000313" key="1">
    <source>
        <dbReference type="EMBL" id="AXF84845.1"/>
    </source>
</evidence>
<evidence type="ECO:0008006" key="3">
    <source>
        <dbReference type="Google" id="ProtNLM"/>
    </source>
</evidence>
<dbReference type="EMBL" id="CP031124">
    <property type="protein sequence ID" value="AXF84845.1"/>
    <property type="molecule type" value="Genomic_DNA"/>
</dbReference>